<keyword evidence="2" id="KW-0418">Kinase</keyword>
<dbReference type="RefSeq" id="WP_192730104.1">
    <property type="nucleotide sequence ID" value="NZ_BAAAVL010000013.1"/>
</dbReference>
<name>A0ABR9IT73_RHIVS</name>
<accession>A0ABR9IT73</accession>
<feature type="domain" description="HipA-like C-terminal" evidence="3">
    <location>
        <begin position="20"/>
        <end position="199"/>
    </location>
</feature>
<evidence type="ECO:0000256" key="1">
    <source>
        <dbReference type="ARBA" id="ARBA00022679"/>
    </source>
</evidence>
<sequence length="288" mass="32675">MSFFPIVDVESEIEVIEYLGTKEKFWFKRDGKLQLLKFGREETGENWAEKIACELCQLLALPHAHYDFARFKGKLGVLTPKMNEDGSDLILGNQLMDPAPPTNEGTRYKYRGHTVSRVLEALKSTDDPELSVRTFSGYLMLDAWIGNGDRHNENWGLVRNPERRTVSLAPTFDHASSLGRELRDEVRAERLKTRDKRYSVEAYAARTRSGLYEEQTNSQPLYTINAFKIACSIGKSNMDFWLDKLSAVSEADVSGIFKRVPTALISNEASAFAIAMLEINKQKLLGLR</sequence>
<evidence type="ECO:0000256" key="2">
    <source>
        <dbReference type="ARBA" id="ARBA00022777"/>
    </source>
</evidence>
<evidence type="ECO:0000313" key="4">
    <source>
        <dbReference type="EMBL" id="MBE1506399.1"/>
    </source>
</evidence>
<keyword evidence="1" id="KW-0808">Transferase</keyword>
<dbReference type="InterPro" id="IPR012893">
    <property type="entry name" value="HipA-like_C"/>
</dbReference>
<organism evidence="4 5">
    <name type="scientific">Rhizobium viscosum</name>
    <name type="common">Arthrobacter viscosus</name>
    <dbReference type="NCBI Taxonomy" id="1673"/>
    <lineage>
        <taxon>Bacteria</taxon>
        <taxon>Pseudomonadati</taxon>
        <taxon>Pseudomonadota</taxon>
        <taxon>Alphaproteobacteria</taxon>
        <taxon>Hyphomicrobiales</taxon>
        <taxon>Rhizobiaceae</taxon>
        <taxon>Rhizobium/Agrobacterium group</taxon>
        <taxon>Rhizobium</taxon>
    </lineage>
</organism>
<evidence type="ECO:0000313" key="5">
    <source>
        <dbReference type="Proteomes" id="UP000620262"/>
    </source>
</evidence>
<dbReference type="Proteomes" id="UP000620262">
    <property type="component" value="Unassembled WGS sequence"/>
</dbReference>
<proteinExistence type="predicted"/>
<dbReference type="Gene3D" id="1.10.1070.20">
    <property type="match status" value="1"/>
</dbReference>
<dbReference type="EMBL" id="JADBEC010000001">
    <property type="protein sequence ID" value="MBE1506399.1"/>
    <property type="molecule type" value="Genomic_DNA"/>
</dbReference>
<evidence type="ECO:0000259" key="3">
    <source>
        <dbReference type="Pfam" id="PF07804"/>
    </source>
</evidence>
<gene>
    <name evidence="4" type="ORF">H4W29_003580</name>
</gene>
<protein>
    <recommendedName>
        <fullName evidence="3">HipA-like C-terminal domain-containing protein</fullName>
    </recommendedName>
</protein>
<reference evidence="4 5" key="1">
    <citation type="submission" date="2020-10" db="EMBL/GenBank/DDBJ databases">
        <title>Sequencing the genomes of 1000 actinobacteria strains.</title>
        <authorList>
            <person name="Klenk H.-P."/>
        </authorList>
    </citation>
    <scope>NUCLEOTIDE SEQUENCE [LARGE SCALE GENOMIC DNA]</scope>
    <source>
        <strain evidence="4 5">DSM 7307</strain>
    </source>
</reference>
<comment type="caution">
    <text evidence="4">The sequence shown here is derived from an EMBL/GenBank/DDBJ whole genome shotgun (WGS) entry which is preliminary data.</text>
</comment>
<keyword evidence="5" id="KW-1185">Reference proteome</keyword>
<dbReference type="Pfam" id="PF07804">
    <property type="entry name" value="HipA_C"/>
    <property type="match status" value="1"/>
</dbReference>